<gene>
    <name evidence="2" type="ORF">GCM10007053_27630</name>
</gene>
<sequence>MRSQQGVALAIVVWFIAGMSLLVAGIVAQARVDTQLAQVHADRARVIAAGDGAVRLLIADIVSESRQRNLQEPPQLERRYRVGEQEVTIVITPVQGLISLNDAQVPLLRELFKQAAGMEQGEAVALARTVNEWRNSRPRPRAAINTFEVGEDLLRVGGFSRGDFDQVRDYVVAGRMAGERTVPMIASPEVRQILAASGVPVGNPSQAAIRQILAGSPLRVDAIIKTGGREWVRRQWLQEGNSGVTDLPWHAMRIEPPRVMRGKRRKTDG</sequence>
<evidence type="ECO:0008006" key="4">
    <source>
        <dbReference type="Google" id="ProtNLM"/>
    </source>
</evidence>
<dbReference type="AlphaFoldDB" id="A0A918XMK6"/>
<evidence type="ECO:0000313" key="3">
    <source>
        <dbReference type="Proteomes" id="UP000644693"/>
    </source>
</evidence>
<accession>A0A918XMK6</accession>
<protein>
    <recommendedName>
        <fullName evidence="4">General secretion pathway protein K</fullName>
    </recommendedName>
</protein>
<keyword evidence="3" id="KW-1185">Reference proteome</keyword>
<evidence type="ECO:0000313" key="2">
    <source>
        <dbReference type="EMBL" id="GHD37932.1"/>
    </source>
</evidence>
<reference evidence="2" key="2">
    <citation type="submission" date="2020-09" db="EMBL/GenBank/DDBJ databases">
        <authorList>
            <person name="Sun Q."/>
            <person name="Kim S."/>
        </authorList>
    </citation>
    <scope>NUCLEOTIDE SEQUENCE</scope>
    <source>
        <strain evidence="2">KCTC 23430</strain>
    </source>
</reference>
<name>A0A918XMK6_9GAMM</name>
<reference evidence="2" key="1">
    <citation type="journal article" date="2014" name="Int. J. Syst. Evol. Microbiol.">
        <title>Complete genome sequence of Corynebacterium casei LMG S-19264T (=DSM 44701T), isolated from a smear-ripened cheese.</title>
        <authorList>
            <consortium name="US DOE Joint Genome Institute (JGI-PGF)"/>
            <person name="Walter F."/>
            <person name="Albersmeier A."/>
            <person name="Kalinowski J."/>
            <person name="Ruckert C."/>
        </authorList>
    </citation>
    <scope>NUCLEOTIDE SEQUENCE</scope>
    <source>
        <strain evidence="2">KCTC 23430</strain>
    </source>
</reference>
<keyword evidence="1" id="KW-1133">Transmembrane helix</keyword>
<dbReference type="RefSeq" id="WP_189478412.1">
    <property type="nucleotide sequence ID" value="NZ_BMYM01000003.1"/>
</dbReference>
<dbReference type="EMBL" id="BMYM01000003">
    <property type="protein sequence ID" value="GHD37932.1"/>
    <property type="molecule type" value="Genomic_DNA"/>
</dbReference>
<feature type="transmembrane region" description="Helical" evidence="1">
    <location>
        <begin position="7"/>
        <end position="28"/>
    </location>
</feature>
<dbReference type="Proteomes" id="UP000644693">
    <property type="component" value="Unassembled WGS sequence"/>
</dbReference>
<proteinExistence type="predicted"/>
<evidence type="ECO:0000256" key="1">
    <source>
        <dbReference type="SAM" id="Phobius"/>
    </source>
</evidence>
<comment type="caution">
    <text evidence="2">The sequence shown here is derived from an EMBL/GenBank/DDBJ whole genome shotgun (WGS) entry which is preliminary data.</text>
</comment>
<organism evidence="2 3">
    <name type="scientific">Parahalioglobus pacificus</name>
    <dbReference type="NCBI Taxonomy" id="930806"/>
    <lineage>
        <taxon>Bacteria</taxon>
        <taxon>Pseudomonadati</taxon>
        <taxon>Pseudomonadota</taxon>
        <taxon>Gammaproteobacteria</taxon>
        <taxon>Cellvibrionales</taxon>
        <taxon>Halieaceae</taxon>
        <taxon>Parahalioglobus</taxon>
    </lineage>
</organism>
<keyword evidence="1" id="KW-0472">Membrane</keyword>
<keyword evidence="1" id="KW-0812">Transmembrane</keyword>